<dbReference type="PANTHER" id="PTHR35140">
    <property type="entry name" value="MITOTIC CHECK POINT PROTEIN BFA1"/>
    <property type="match status" value="1"/>
</dbReference>
<evidence type="ECO:0000313" key="3">
    <source>
        <dbReference type="Proteomes" id="UP001197328"/>
    </source>
</evidence>
<protein>
    <submittedName>
        <fullName evidence="2">Uncharacterized protein</fullName>
    </submittedName>
</protein>
<sequence>MRKVVNILHQPPRHSHQPLFTVFLFTCNELMDDDFRTSVIRKPSAKQLRPQLSQHRLDDMFGRSQLSTVRETESEHAPQRLLKPKKSKLLAKYKDEDFEDDQWEQFENMDLGARLKQRREHKDTFASRSQSSQSISSGFSSISANSSQFVESDTEHSDYAEDFDDLEQDLNLAQKLELRRQQADKLADLTRRASRLYLDDKRTYEDEFDDFEPSEPQTIRHFKVVSPKKVRNKSSTPVLSNEFGRRSLRKSSSTMDIPRSSLSRSLHRTMSTMDLMPMTRAKKYTSDLDEIDDFPEDLTITLSDYKKLKRKSRALDLSKYAEKDTRPRRTQFADPSVTNSTRLTKEGKLKMIRSLGRARARQVMGNMVYNPEEMKWQGNEEDLSLFESQSSRRPALLKKSSMQRSQSSKNLQVVGNMVYDDEKLRWVSMTGKYEDDPFANFDDTIRDPPKRKREPKIVPKTSHTEHFRISDDLYKSWKLEHQRWARKVSNWFPADEEGFAYCYELKTFLNDN</sequence>
<organism evidence="2 3">
    <name type="scientific">Pichia angusta</name>
    <name type="common">Yeast</name>
    <name type="synonym">Hansenula polymorpha</name>
    <dbReference type="NCBI Taxonomy" id="870730"/>
    <lineage>
        <taxon>Eukaryota</taxon>
        <taxon>Fungi</taxon>
        <taxon>Dikarya</taxon>
        <taxon>Ascomycota</taxon>
        <taxon>Saccharomycotina</taxon>
        <taxon>Pichiomycetes</taxon>
        <taxon>Pichiales</taxon>
        <taxon>Pichiaceae</taxon>
        <taxon>Ogataea</taxon>
    </lineage>
</organism>
<comment type="caution">
    <text evidence="2">The sequence shown here is derived from an EMBL/GenBank/DDBJ whole genome shotgun (WGS) entry which is preliminary data.</text>
</comment>
<dbReference type="Proteomes" id="UP001197328">
    <property type="component" value="Unassembled WGS sequence"/>
</dbReference>
<accession>A0ABQ7RY40</accession>
<gene>
    <name evidence="2" type="ORF">KL940_002403</name>
</gene>
<proteinExistence type="predicted"/>
<feature type="compositionally biased region" description="Low complexity" evidence="1">
    <location>
        <begin position="126"/>
        <end position="140"/>
    </location>
</feature>
<reference evidence="2 3" key="1">
    <citation type="journal article" date="2021" name="G3 (Bethesda)">
        <title>Genomic diversity, chromosomal rearrangements, and interspecies hybridization in the ogataea polymorpha species complex.</title>
        <authorList>
            <person name="Hanson S.J."/>
            <person name="Cinneide E.O."/>
            <person name="Salzberg L.I."/>
            <person name="Wolfe K.H."/>
            <person name="McGowan J."/>
            <person name="Fitzpatrick D.A."/>
            <person name="Matlin K."/>
        </authorList>
    </citation>
    <scope>NUCLEOTIDE SEQUENCE [LARGE SCALE GENOMIC DNA]</scope>
    <source>
        <strain evidence="2">51-138</strain>
    </source>
</reference>
<dbReference type="InterPro" id="IPR034586">
    <property type="entry name" value="Bfa1/Byr4"/>
</dbReference>
<dbReference type="PANTHER" id="PTHR35140:SF1">
    <property type="entry name" value="MITOTIC CHECK POINT PROTEIN BFA1"/>
    <property type="match status" value="1"/>
</dbReference>
<keyword evidence="3" id="KW-1185">Reference proteome</keyword>
<evidence type="ECO:0000256" key="1">
    <source>
        <dbReference type="SAM" id="MobiDB-lite"/>
    </source>
</evidence>
<name>A0ABQ7RY40_PICAN</name>
<dbReference type="EMBL" id="JAHLVD010000005">
    <property type="protein sequence ID" value="KAG7850035.1"/>
    <property type="molecule type" value="Genomic_DNA"/>
</dbReference>
<evidence type="ECO:0000313" key="2">
    <source>
        <dbReference type="EMBL" id="KAG7850035.1"/>
    </source>
</evidence>
<feature type="region of interest" description="Disordered" evidence="1">
    <location>
        <begin position="121"/>
        <end position="140"/>
    </location>
</feature>